<protein>
    <submittedName>
        <fullName evidence="1">Uncharacterized protein</fullName>
    </submittedName>
</protein>
<dbReference type="EMBL" id="OIVN01006429">
    <property type="protein sequence ID" value="SPD32965.1"/>
    <property type="molecule type" value="Genomic_DNA"/>
</dbReference>
<name>A0A2N9J8M7_FAGSY</name>
<dbReference type="AlphaFoldDB" id="A0A2N9J8M7"/>
<accession>A0A2N9J8M7</accession>
<reference evidence="1" key="1">
    <citation type="submission" date="2018-02" db="EMBL/GenBank/DDBJ databases">
        <authorList>
            <person name="Cohen D.B."/>
            <person name="Kent A.D."/>
        </authorList>
    </citation>
    <scope>NUCLEOTIDE SEQUENCE</scope>
</reference>
<sequence length="44" mass="4957">MVRSLMMVVGKVRLKVKLGTIVAVTKQWDEIELIVGDLLAFLSR</sequence>
<gene>
    <name evidence="1" type="ORF">FSB_LOCUS60847</name>
</gene>
<proteinExistence type="predicted"/>
<evidence type="ECO:0000313" key="1">
    <source>
        <dbReference type="EMBL" id="SPD32965.1"/>
    </source>
</evidence>
<organism evidence="1">
    <name type="scientific">Fagus sylvatica</name>
    <name type="common">Beechnut</name>
    <dbReference type="NCBI Taxonomy" id="28930"/>
    <lineage>
        <taxon>Eukaryota</taxon>
        <taxon>Viridiplantae</taxon>
        <taxon>Streptophyta</taxon>
        <taxon>Embryophyta</taxon>
        <taxon>Tracheophyta</taxon>
        <taxon>Spermatophyta</taxon>
        <taxon>Magnoliopsida</taxon>
        <taxon>eudicotyledons</taxon>
        <taxon>Gunneridae</taxon>
        <taxon>Pentapetalae</taxon>
        <taxon>rosids</taxon>
        <taxon>fabids</taxon>
        <taxon>Fagales</taxon>
        <taxon>Fagaceae</taxon>
        <taxon>Fagus</taxon>
    </lineage>
</organism>